<proteinExistence type="predicted"/>
<gene>
    <name evidence="1" type="ORF">WCY31_04765</name>
</gene>
<dbReference type="SUPFAM" id="SSF56645">
    <property type="entry name" value="Acyl-CoA dehydrogenase NM domain-like"/>
    <property type="match status" value="1"/>
</dbReference>
<dbReference type="RefSeq" id="WP_345973391.1">
    <property type="nucleotide sequence ID" value="NZ_CP147920.1"/>
</dbReference>
<name>A0ABZ3HBV9_9BACT</name>
<reference evidence="1 2" key="1">
    <citation type="submission" date="2024-03" db="EMBL/GenBank/DDBJ databases">
        <title>Sulfurimonas sp. HSL3-1.</title>
        <authorList>
            <person name="Wang S."/>
        </authorList>
    </citation>
    <scope>NUCLEOTIDE SEQUENCE [LARGE SCALE GENOMIC DNA]</scope>
    <source>
        <strain evidence="1 2">HSL3-1</strain>
    </source>
</reference>
<dbReference type="InterPro" id="IPR046373">
    <property type="entry name" value="Acyl-CoA_Oxase/DH_mid-dom_sf"/>
</dbReference>
<dbReference type="EMBL" id="CP147920">
    <property type="protein sequence ID" value="XAU16020.1"/>
    <property type="molecule type" value="Genomic_DNA"/>
</dbReference>
<evidence type="ECO:0000313" key="2">
    <source>
        <dbReference type="Proteomes" id="UP001447842"/>
    </source>
</evidence>
<protein>
    <recommendedName>
        <fullName evidence="3">Acyl-CoA dehydrogenase</fullName>
    </recommendedName>
</protein>
<evidence type="ECO:0008006" key="3">
    <source>
        <dbReference type="Google" id="ProtNLM"/>
    </source>
</evidence>
<dbReference type="Proteomes" id="UP001447842">
    <property type="component" value="Chromosome"/>
</dbReference>
<dbReference type="InterPro" id="IPR009100">
    <property type="entry name" value="AcylCoA_DH/oxidase_NM_dom_sf"/>
</dbReference>
<dbReference type="Gene3D" id="2.40.110.10">
    <property type="entry name" value="Butyryl-CoA Dehydrogenase, subunit A, domain 2"/>
    <property type="match status" value="1"/>
</dbReference>
<sequence>MKSAFDLIYDAGVFAFHRYSPELHDEMKFRLFTTLAPRSGSLAFLAIQILAANKIMHANRFALMETYLNRRCGIAINHLRAPVTVVSATKQDGTYRLSGRLTWASGYGIFDTLVVGFHCEGRELQAMIPFEPRKGFTLGTPTETFVGNAMHTVDIVLDEYEVPQEHIVASHPLGTYTKNKSVSKTIHYALYGIGLGAVDALEDEEVRRKAKAALETVKDAFLDSKDGAELDTLRVELFELVQRIVTTGMILKGGSSVLATERLQRYYRELVMFNANGLNTTLKNLYKQAFLSILQ</sequence>
<organism evidence="1 2">
    <name type="scientific">Sulfurimonas diazotrophicus</name>
    <dbReference type="NCBI Taxonomy" id="3131939"/>
    <lineage>
        <taxon>Bacteria</taxon>
        <taxon>Pseudomonadati</taxon>
        <taxon>Campylobacterota</taxon>
        <taxon>Epsilonproteobacteria</taxon>
        <taxon>Campylobacterales</taxon>
        <taxon>Sulfurimonadaceae</taxon>
        <taxon>Sulfurimonas</taxon>
    </lineage>
</organism>
<keyword evidence="2" id="KW-1185">Reference proteome</keyword>
<evidence type="ECO:0000313" key="1">
    <source>
        <dbReference type="EMBL" id="XAU16020.1"/>
    </source>
</evidence>
<accession>A0ABZ3HBV9</accession>